<evidence type="ECO:0000256" key="7">
    <source>
        <dbReference type="ARBA" id="ARBA00022824"/>
    </source>
</evidence>
<proteinExistence type="inferred from homology"/>
<dbReference type="PANTHER" id="PTHR21573:SF0">
    <property type="entry name" value="ER MEMBRANE PROTEIN COMPLEX SUBUNIT 1"/>
    <property type="match status" value="1"/>
</dbReference>
<evidence type="ECO:0000256" key="6">
    <source>
        <dbReference type="ARBA" id="ARBA00022729"/>
    </source>
</evidence>
<feature type="chain" id="PRO_5012761341" description="ER membrane protein complex subunit 1" evidence="12">
    <location>
        <begin position="20"/>
        <end position="1009"/>
    </location>
</feature>
<evidence type="ECO:0000256" key="5">
    <source>
        <dbReference type="ARBA" id="ARBA00022692"/>
    </source>
</evidence>
<dbReference type="AlphaFoldDB" id="A0A250XM90"/>
<dbReference type="InterPro" id="IPR015943">
    <property type="entry name" value="WD40/YVTN_repeat-like_dom_sf"/>
</dbReference>
<dbReference type="PANTHER" id="PTHR21573">
    <property type="entry name" value="ER MEMBRANE PROTEIN COMPLEX SUBUNIT 1"/>
    <property type="match status" value="1"/>
</dbReference>
<feature type="transmembrane region" description="Helical" evidence="11">
    <location>
        <begin position="976"/>
        <end position="998"/>
    </location>
</feature>
<dbReference type="InterPro" id="IPR026895">
    <property type="entry name" value="EMC1"/>
</dbReference>
<evidence type="ECO:0000259" key="13">
    <source>
        <dbReference type="Pfam" id="PF07774"/>
    </source>
</evidence>
<evidence type="ECO:0000259" key="14">
    <source>
        <dbReference type="Pfam" id="PF25293"/>
    </source>
</evidence>
<sequence length="1009" mass="109192">MRGTLLPVLFLLLSCDSNALFEDQSGSFDWYQQHVGPVRGAHLSSTKPRVIVGTISNVLGSLNLRDGSISWRKLLQEKLLHVVMADDLVLGVSDGKIRAFDQNLGGLKWEADVPRASSKPSISVRHGEFPSIAVATWQAIQVIDGQTGEFITTKSLEGLNEGDHVLASNTETQNAVYSYSPGSSELKVMTLSSSGLLEQKLVASPSPLDVSTLTAGPAGFAAISSDLSSFCSFNEESSGGSVVCTPLDTLSVPIPSPATGTVIRLLGTSFGWILHSKQDAASSGSVSLVSTAASLSPVLLKTPGSAAAVSAPVISSEGEVVVVASSESPGSIKFQVISTATGEEVFVDTVTAESAAPSGKTKGSSASKSIQEVFLGSYKRKGQPDGFRSVVVWEDESVSLLQQGRMVWTREEALGAVVSTMFVELPASTNKAGQTSSVLAATPAPAQTFDIKRFIKMQTLSVKVQFKINTPEEGVELKQMRAQASDRALPYRDLSGFRKLILLLSQTGSLTALHNGDGHVVWSKQYKASQAPQQLLPWRTFHDLTHAPQVLALRQGGESGESYASVVDAHSSVEVDRMILSNFEKVLPVHTMEQHDQHSDQEVYILVTTSPGSMPTVRLLPDTPKTRTWFSDNYHSLYFWLQDSSSNSLSGFGFDLKAAESIEATGAAAASQLWRFAPPQSILGMATRDHKEVVQTSVKVLGDRSIKYKYLNPNTLLLVLGDSPYAPAASNAGSSTQKKGTAAAAYDNSRSMAGHVPLPELIFIILDTATGRVMHSQAQVGASGPVRLLFSENVAIVEFWDSIAKRMGVISMDLFDATPREFSVLNYLFNPNSTQPVSSFDGAPLEVLSMPFWSHVPSAFLSVTRTREGITSRQLLVGSVTDQVFTMDMRFLDPRRPRHQKLTPQEQEERLIPYAENLPFNPLGYATYDKQVLGLSHIEVEPSRLESTCLMLARGVDLFYTRLAPARKYDSLEDDFSYGLLIVAILALLTGSLAMHFITKKSMLSQKWA</sequence>
<dbReference type="SUPFAM" id="SSF50998">
    <property type="entry name" value="Quinoprotein alcohol dehydrogenase-like"/>
    <property type="match status" value="1"/>
</dbReference>
<dbReference type="InterPro" id="IPR058545">
    <property type="entry name" value="Beta-prop_EMC1_1st"/>
</dbReference>
<evidence type="ECO:0000256" key="12">
    <source>
        <dbReference type="SAM" id="SignalP"/>
    </source>
</evidence>
<feature type="domain" description="EMC1 first beta-propeller" evidence="14">
    <location>
        <begin position="19"/>
        <end position="412"/>
    </location>
</feature>
<feature type="domain" description="ER membrane protein complex subunit 1 C-terminal" evidence="13">
    <location>
        <begin position="791"/>
        <end position="1008"/>
    </location>
</feature>
<dbReference type="PROSITE" id="PS51257">
    <property type="entry name" value="PROKAR_LIPOPROTEIN"/>
    <property type="match status" value="1"/>
</dbReference>
<evidence type="ECO:0000256" key="4">
    <source>
        <dbReference type="ARBA" id="ARBA00020824"/>
    </source>
</evidence>
<comment type="subunit">
    <text evidence="3">Component of the ER membrane protein complex (EMC).</text>
</comment>
<feature type="signal peptide" evidence="12">
    <location>
        <begin position="1"/>
        <end position="19"/>
    </location>
</feature>
<evidence type="ECO:0000256" key="3">
    <source>
        <dbReference type="ARBA" id="ARBA00011276"/>
    </source>
</evidence>
<dbReference type="GO" id="GO:0034975">
    <property type="term" value="P:protein folding in endoplasmic reticulum"/>
    <property type="evidence" value="ECO:0007669"/>
    <property type="project" value="TreeGrafter"/>
</dbReference>
<dbReference type="OrthoDB" id="28092at2759"/>
<comment type="subcellular location">
    <subcellularLocation>
        <location evidence="1">Endoplasmic reticulum membrane</location>
        <topology evidence="1">Single-pass type I membrane protein</topology>
    </subcellularLocation>
</comment>
<evidence type="ECO:0000256" key="8">
    <source>
        <dbReference type="ARBA" id="ARBA00022989"/>
    </source>
</evidence>
<dbReference type="Gene3D" id="2.130.10.10">
    <property type="entry name" value="YVTN repeat-like/Quinoprotein amine dehydrogenase"/>
    <property type="match status" value="1"/>
</dbReference>
<dbReference type="InterPro" id="IPR011047">
    <property type="entry name" value="Quinoprotein_ADH-like_sf"/>
</dbReference>
<dbReference type="Pfam" id="PF25293">
    <property type="entry name" value="Beta-prop_EMC1_N"/>
    <property type="match status" value="1"/>
</dbReference>
<dbReference type="GO" id="GO:0072546">
    <property type="term" value="C:EMC complex"/>
    <property type="evidence" value="ECO:0007669"/>
    <property type="project" value="InterPro"/>
</dbReference>
<comment type="similarity">
    <text evidence="2">Belongs to the EMC1 family.</text>
</comment>
<reference evidence="15 16" key="1">
    <citation type="submission" date="2017-08" db="EMBL/GenBank/DDBJ databases">
        <title>Acidophilic green algal genome provides insights into adaptation to an acidic environment.</title>
        <authorList>
            <person name="Hirooka S."/>
            <person name="Hirose Y."/>
            <person name="Kanesaki Y."/>
            <person name="Higuchi S."/>
            <person name="Fujiwara T."/>
            <person name="Onuma R."/>
            <person name="Era A."/>
            <person name="Ohbayashi R."/>
            <person name="Uzuka A."/>
            <person name="Nozaki H."/>
            <person name="Yoshikawa H."/>
            <person name="Miyagishima S.Y."/>
        </authorList>
    </citation>
    <scope>NUCLEOTIDE SEQUENCE [LARGE SCALE GENOMIC DNA]</scope>
    <source>
        <strain evidence="15 16">NIES-2499</strain>
    </source>
</reference>
<name>A0A250XM90_9CHLO</name>
<dbReference type="Proteomes" id="UP000232323">
    <property type="component" value="Unassembled WGS sequence"/>
</dbReference>
<organism evidence="15 16">
    <name type="scientific">Chlamydomonas eustigma</name>
    <dbReference type="NCBI Taxonomy" id="1157962"/>
    <lineage>
        <taxon>Eukaryota</taxon>
        <taxon>Viridiplantae</taxon>
        <taxon>Chlorophyta</taxon>
        <taxon>core chlorophytes</taxon>
        <taxon>Chlorophyceae</taxon>
        <taxon>CS clade</taxon>
        <taxon>Chlamydomonadales</taxon>
        <taxon>Chlamydomonadaceae</taxon>
        <taxon>Chlamydomonas</taxon>
    </lineage>
</organism>
<dbReference type="Pfam" id="PF07774">
    <property type="entry name" value="EMC1_C"/>
    <property type="match status" value="1"/>
</dbReference>
<keyword evidence="7" id="KW-0256">Endoplasmic reticulum</keyword>
<dbReference type="EMBL" id="BEGY01000117">
    <property type="protein sequence ID" value="GAX84143.1"/>
    <property type="molecule type" value="Genomic_DNA"/>
</dbReference>
<keyword evidence="10" id="KW-0325">Glycoprotein</keyword>
<evidence type="ECO:0000313" key="16">
    <source>
        <dbReference type="Proteomes" id="UP000232323"/>
    </source>
</evidence>
<keyword evidence="9 11" id="KW-0472">Membrane</keyword>
<evidence type="ECO:0000256" key="10">
    <source>
        <dbReference type="ARBA" id="ARBA00023180"/>
    </source>
</evidence>
<evidence type="ECO:0000256" key="11">
    <source>
        <dbReference type="SAM" id="Phobius"/>
    </source>
</evidence>
<evidence type="ECO:0000256" key="1">
    <source>
        <dbReference type="ARBA" id="ARBA00004115"/>
    </source>
</evidence>
<keyword evidence="6 12" id="KW-0732">Signal</keyword>
<gene>
    <name evidence="15" type="ORF">CEUSTIGMA_g11566.t1</name>
</gene>
<keyword evidence="5 11" id="KW-0812">Transmembrane</keyword>
<evidence type="ECO:0000256" key="9">
    <source>
        <dbReference type="ARBA" id="ARBA00023136"/>
    </source>
</evidence>
<dbReference type="STRING" id="1157962.A0A250XM90"/>
<keyword evidence="16" id="KW-1185">Reference proteome</keyword>
<comment type="caution">
    <text evidence="15">The sequence shown here is derived from an EMBL/GenBank/DDBJ whole genome shotgun (WGS) entry which is preliminary data.</text>
</comment>
<keyword evidence="8 11" id="KW-1133">Transmembrane helix</keyword>
<evidence type="ECO:0000256" key="2">
    <source>
        <dbReference type="ARBA" id="ARBA00007904"/>
    </source>
</evidence>
<dbReference type="InterPro" id="IPR011678">
    <property type="entry name" value="EMC1_C"/>
</dbReference>
<evidence type="ECO:0000313" key="15">
    <source>
        <dbReference type="EMBL" id="GAX84143.1"/>
    </source>
</evidence>
<protein>
    <recommendedName>
        <fullName evidence="4">ER membrane protein complex subunit 1</fullName>
    </recommendedName>
</protein>
<accession>A0A250XM90</accession>